<sequence length="214" mass="23964">MASVSLPRQEGHRPPPASFDYDPCLSGFAISKKQWLHDHHSPLDGICTGAVVFDATGRRVLLVQRASHDSMPNRWEVPGGAVDDEDANILHSAARELWEEAGLVAVRFRRLVPDSSSGDEDDEGGASSSAVGHLFTNRDGSRTYCRFSFWVEVESCAEVRLDPNEHQAYVWASEEEIRTQRIGEREMPITTPVVRETILRAFRIRAQDEGKESF</sequence>
<dbReference type="PROSITE" id="PS51462">
    <property type="entry name" value="NUDIX"/>
    <property type="match status" value="1"/>
</dbReference>
<dbReference type="SUPFAM" id="SSF55811">
    <property type="entry name" value="Nudix"/>
    <property type="match status" value="1"/>
</dbReference>
<dbReference type="EMBL" id="JAZHXJ010000388">
    <property type="protein sequence ID" value="KAL1862687.1"/>
    <property type="molecule type" value="Genomic_DNA"/>
</dbReference>
<dbReference type="InterPro" id="IPR015797">
    <property type="entry name" value="NUDIX_hydrolase-like_dom_sf"/>
</dbReference>
<dbReference type="PANTHER" id="PTHR43736">
    <property type="entry name" value="ADP-RIBOSE PYROPHOSPHATASE"/>
    <property type="match status" value="1"/>
</dbReference>
<evidence type="ECO:0000313" key="3">
    <source>
        <dbReference type="Proteomes" id="UP001586593"/>
    </source>
</evidence>
<keyword evidence="3" id="KW-1185">Reference proteome</keyword>
<dbReference type="InterPro" id="IPR000086">
    <property type="entry name" value="NUDIX_hydrolase_dom"/>
</dbReference>
<evidence type="ECO:0000313" key="2">
    <source>
        <dbReference type="EMBL" id="KAL1862687.1"/>
    </source>
</evidence>
<dbReference type="CDD" id="cd02883">
    <property type="entry name" value="NUDIX_Hydrolase"/>
    <property type="match status" value="1"/>
</dbReference>
<gene>
    <name evidence="2" type="ORF">VTK73DRAFT_6690</name>
</gene>
<dbReference type="Gene3D" id="3.90.79.10">
    <property type="entry name" value="Nucleoside Triphosphate Pyrophosphohydrolase"/>
    <property type="match status" value="1"/>
</dbReference>
<dbReference type="PANTHER" id="PTHR43736:SF1">
    <property type="entry name" value="DIHYDRONEOPTERIN TRIPHOSPHATE DIPHOSPHATASE"/>
    <property type="match status" value="1"/>
</dbReference>
<accession>A0ABR3WI93</accession>
<proteinExistence type="predicted"/>
<comment type="caution">
    <text evidence="2">The sequence shown here is derived from an EMBL/GenBank/DDBJ whole genome shotgun (WGS) entry which is preliminary data.</text>
</comment>
<dbReference type="Proteomes" id="UP001586593">
    <property type="component" value="Unassembled WGS sequence"/>
</dbReference>
<feature type="domain" description="Nudix hydrolase" evidence="1">
    <location>
        <begin position="43"/>
        <end position="195"/>
    </location>
</feature>
<evidence type="ECO:0000259" key="1">
    <source>
        <dbReference type="PROSITE" id="PS51462"/>
    </source>
</evidence>
<name>A0ABR3WI93_9PEZI</name>
<reference evidence="2 3" key="1">
    <citation type="journal article" date="2024" name="Commun. Biol.">
        <title>Comparative genomic analysis of thermophilic fungi reveals convergent evolutionary adaptations and gene losses.</title>
        <authorList>
            <person name="Steindorff A.S."/>
            <person name="Aguilar-Pontes M.V."/>
            <person name="Robinson A.J."/>
            <person name="Andreopoulos B."/>
            <person name="LaButti K."/>
            <person name="Kuo A."/>
            <person name="Mondo S."/>
            <person name="Riley R."/>
            <person name="Otillar R."/>
            <person name="Haridas S."/>
            <person name="Lipzen A."/>
            <person name="Grimwood J."/>
            <person name="Schmutz J."/>
            <person name="Clum A."/>
            <person name="Reid I.D."/>
            <person name="Moisan M.C."/>
            <person name="Butler G."/>
            <person name="Nguyen T.T.M."/>
            <person name="Dewar K."/>
            <person name="Conant G."/>
            <person name="Drula E."/>
            <person name="Henrissat B."/>
            <person name="Hansel C."/>
            <person name="Singer S."/>
            <person name="Hutchinson M.I."/>
            <person name="de Vries R.P."/>
            <person name="Natvig D.O."/>
            <person name="Powell A.J."/>
            <person name="Tsang A."/>
            <person name="Grigoriev I.V."/>
        </authorList>
    </citation>
    <scope>NUCLEOTIDE SEQUENCE [LARGE SCALE GENOMIC DNA]</scope>
    <source>
        <strain evidence="2 3">ATCC 24622</strain>
    </source>
</reference>
<organism evidence="2 3">
    <name type="scientific">Phialemonium thermophilum</name>
    <dbReference type="NCBI Taxonomy" id="223376"/>
    <lineage>
        <taxon>Eukaryota</taxon>
        <taxon>Fungi</taxon>
        <taxon>Dikarya</taxon>
        <taxon>Ascomycota</taxon>
        <taxon>Pezizomycotina</taxon>
        <taxon>Sordariomycetes</taxon>
        <taxon>Sordariomycetidae</taxon>
        <taxon>Cephalothecales</taxon>
        <taxon>Cephalothecaceae</taxon>
        <taxon>Phialemonium</taxon>
    </lineage>
</organism>
<protein>
    <recommendedName>
        <fullName evidence="1">Nudix hydrolase domain-containing protein</fullName>
    </recommendedName>
</protein>
<dbReference type="Pfam" id="PF00293">
    <property type="entry name" value="NUDIX"/>
    <property type="match status" value="1"/>
</dbReference>